<dbReference type="SUPFAM" id="SSF81383">
    <property type="entry name" value="F-box domain"/>
    <property type="match status" value="1"/>
</dbReference>
<keyword evidence="1" id="KW-0880">Kelch repeat</keyword>
<dbReference type="AlphaFoldDB" id="A0A0U9HKM0"/>
<organism evidence="4 5">
    <name type="scientific">Klebsormidium nitens</name>
    <name type="common">Green alga</name>
    <name type="synonym">Ulothrix nitens</name>
    <dbReference type="NCBI Taxonomy" id="105231"/>
    <lineage>
        <taxon>Eukaryota</taxon>
        <taxon>Viridiplantae</taxon>
        <taxon>Streptophyta</taxon>
        <taxon>Klebsormidiophyceae</taxon>
        <taxon>Klebsormidiales</taxon>
        <taxon>Klebsormidiaceae</taxon>
        <taxon>Klebsormidium</taxon>
    </lineage>
</organism>
<proteinExistence type="predicted"/>
<dbReference type="Pfam" id="PF00646">
    <property type="entry name" value="F-box"/>
    <property type="match status" value="1"/>
</dbReference>
<evidence type="ECO:0000313" key="4">
    <source>
        <dbReference type="EMBL" id="GAQ89753.1"/>
    </source>
</evidence>
<evidence type="ECO:0000256" key="1">
    <source>
        <dbReference type="ARBA" id="ARBA00022441"/>
    </source>
</evidence>
<dbReference type="SUPFAM" id="SSF50965">
    <property type="entry name" value="Galactose oxidase, central domain"/>
    <property type="match status" value="2"/>
</dbReference>
<dbReference type="InterPro" id="IPR036047">
    <property type="entry name" value="F-box-like_dom_sf"/>
</dbReference>
<dbReference type="PANTHER" id="PTHR46093">
    <property type="entry name" value="ACYL-COA-BINDING DOMAIN-CONTAINING PROTEIN 5"/>
    <property type="match status" value="1"/>
</dbReference>
<dbReference type="InterPro" id="IPR001810">
    <property type="entry name" value="F-box_dom"/>
</dbReference>
<dbReference type="STRING" id="105231.A0A0U9HKM0"/>
<reference evidence="4 5" key="1">
    <citation type="journal article" date="2014" name="Nat. Commun.">
        <title>Klebsormidium flaccidum genome reveals primary factors for plant terrestrial adaptation.</title>
        <authorList>
            <person name="Hori K."/>
            <person name="Maruyama F."/>
            <person name="Fujisawa T."/>
            <person name="Togashi T."/>
            <person name="Yamamoto N."/>
            <person name="Seo M."/>
            <person name="Sato S."/>
            <person name="Yamada T."/>
            <person name="Mori H."/>
            <person name="Tajima N."/>
            <person name="Moriyama T."/>
            <person name="Ikeuchi M."/>
            <person name="Watanabe M."/>
            <person name="Wada H."/>
            <person name="Kobayashi K."/>
            <person name="Saito M."/>
            <person name="Masuda T."/>
            <person name="Sasaki-Sekimoto Y."/>
            <person name="Mashiguchi K."/>
            <person name="Awai K."/>
            <person name="Shimojima M."/>
            <person name="Masuda S."/>
            <person name="Iwai M."/>
            <person name="Nobusawa T."/>
            <person name="Narise T."/>
            <person name="Kondo S."/>
            <person name="Saito H."/>
            <person name="Sato R."/>
            <person name="Murakawa M."/>
            <person name="Ihara Y."/>
            <person name="Oshima-Yamada Y."/>
            <person name="Ohtaka K."/>
            <person name="Satoh M."/>
            <person name="Sonobe K."/>
            <person name="Ishii M."/>
            <person name="Ohtani R."/>
            <person name="Kanamori-Sato M."/>
            <person name="Honoki R."/>
            <person name="Miyazaki D."/>
            <person name="Mochizuki H."/>
            <person name="Umetsu J."/>
            <person name="Higashi K."/>
            <person name="Shibata D."/>
            <person name="Kamiya Y."/>
            <person name="Sato N."/>
            <person name="Nakamura Y."/>
            <person name="Tabata S."/>
            <person name="Ida S."/>
            <person name="Kurokawa K."/>
            <person name="Ohta H."/>
        </authorList>
    </citation>
    <scope>NUCLEOTIDE SEQUENCE [LARGE SCALE GENOMIC DNA]</scope>
    <source>
        <strain evidence="4 5">NIES-2285</strain>
    </source>
</reference>
<evidence type="ECO:0000256" key="2">
    <source>
        <dbReference type="ARBA" id="ARBA00022737"/>
    </source>
</evidence>
<dbReference type="OrthoDB" id="539213at2759"/>
<evidence type="ECO:0000259" key="3">
    <source>
        <dbReference type="PROSITE" id="PS50181"/>
    </source>
</evidence>
<sequence length="941" mass="105146">MEGLIDVFSHADLFRVDTRPNASWGSVREGTPILFESARFNGSPGRRLGEPAIVDFATFKSLFNAAAAGVLQQVDWRNCMVAGGQVLGCLRGLAKDIEKPSDIDIFLFALEGPGQILWKVHTLLFQIYQGYEIANRCNPVTRPDVFIEVFRTEHTLTLIPRYDVPVEGGFLSLPKIQIVMRNFLSAADVLAPFDLDCCCVAYDGTRVWASPRALRALQTGINLVGLSFRHVYYEDRLMKYSRRGFAVQDPEMSEKPLALLERYFGRQQESIERLGLEDLVRCIRASKGLLKLLLADLAEKRGIVWASALVETASFDVTNPEEGFEEQHGNSASNDSRPVVFHPPPLLKFWKDHYPNLFLKDLLRYLGRGDTDRLDFDFYSNRPPVNPSRADWERGITENSLEDAVALLSLTAPKSSSQDRQAQAPSLQKEVIKKQKTSETRTLLELPNIVLVEVLNHCTAKSLAALAITCKTLERAVVLGGVWKHLCFRDFSPQPVSYSSDRPGFDLPPQAWSLAYRDLTSLKNLGWREWDVSPLRAQAERCRGNMALFARNAPFPRVWHATAVCRNKLVLTGGIKHSVGIEGTFVFDFDSKEWTKVRTKLRQRCAVAQPGDDPFESVDWDFSSRQGHTMTAINGHEIVVLFGKRGLSAAEKARVESAGEAREQQYVPVNDPRIDVSNLLDAISAGQDEELDAIYARQPHGGGGGRGVSPVLRKGHTACLHPDGKSVIVFGGLTSDKGRFEESTERECVSTADLHVLDQETRDGERVWVWKEVNTTGGAPHSQHGHGACVVGDRLVILGGYIANETWGDWRDHPGMKVWILDLKSLEWSHPQPSSPPELRSYFGSLVAFGDNVVMIEGGHKIWMFNMRDSTWGKVKIRNHCLVKSFNSDKKVFYGRSPVVRVGHSVAQFGFSVYVMGGNAESNIFEQMAVLDLAGFEHRPR</sequence>
<gene>
    <name evidence="4" type="ORF">KFL_005580050</name>
</gene>
<dbReference type="InterPro" id="IPR015915">
    <property type="entry name" value="Kelch-typ_b-propeller"/>
</dbReference>
<feature type="domain" description="F-box" evidence="3">
    <location>
        <begin position="440"/>
        <end position="486"/>
    </location>
</feature>
<name>A0A0U9HKM0_KLENI</name>
<dbReference type="PANTHER" id="PTHR46093:SF3">
    <property type="entry name" value="ACYL-COA-BINDING DOMAIN-CONTAINING PROTEIN 4"/>
    <property type="match status" value="1"/>
</dbReference>
<keyword evidence="5" id="KW-1185">Reference proteome</keyword>
<protein>
    <recommendedName>
        <fullName evidence="3">F-box domain-containing protein</fullName>
    </recommendedName>
</protein>
<dbReference type="Pfam" id="PF24681">
    <property type="entry name" value="Kelch_KLHDC2_KLHL20_DRC7"/>
    <property type="match status" value="1"/>
</dbReference>
<evidence type="ECO:0000313" key="5">
    <source>
        <dbReference type="Proteomes" id="UP000054558"/>
    </source>
</evidence>
<keyword evidence="2" id="KW-0677">Repeat</keyword>
<dbReference type="Proteomes" id="UP000054558">
    <property type="component" value="Unassembled WGS sequence"/>
</dbReference>
<dbReference type="InterPro" id="IPR011043">
    <property type="entry name" value="Gal_Oxase/kelch_b-propeller"/>
</dbReference>
<dbReference type="PROSITE" id="PS50181">
    <property type="entry name" value="FBOX"/>
    <property type="match status" value="1"/>
</dbReference>
<dbReference type="Gene3D" id="2.120.10.80">
    <property type="entry name" value="Kelch-type beta propeller"/>
    <property type="match status" value="2"/>
</dbReference>
<accession>A0A0U9HKM0</accession>
<dbReference type="EMBL" id="DF237507">
    <property type="protein sequence ID" value="GAQ89753.1"/>
    <property type="molecule type" value="Genomic_DNA"/>
</dbReference>